<name>A0A314YDN3_PRUYE</name>
<dbReference type="Proteomes" id="UP000250321">
    <property type="component" value="Unassembled WGS sequence"/>
</dbReference>
<sequence>MEGSSIIQPPYEIENPYIPLVTSMRKQLDSLPPLSSDCCIYKVPERLRHLSEKAYTPQLVAIGPLHNGKEGLKAMEEHKKSYLQDQEAKLRGCYAETIEFSSDEFVTIILVDLAFIIELLLKYNFPELRDENDRIFNKPLMLQDVWPDLQLLENQLPFFILEDLYDPDKITVSFNSKNTERLTIINLTFEFFTSLMHIEGMEDNPNRLSKVAHFVDFIRSLCLPLESPETGGPVRTVTTPRATELHRAGVKLKVGSCKNLFDIRFADGILEIPKLTLRDATLLTIKNLIAFEQCQCNKMFCTHPKGCEVARTVRNSRK</sequence>
<gene>
    <name evidence="1" type="ORF">Pyn_24649</name>
</gene>
<organism evidence="1 2">
    <name type="scientific">Prunus yedoensis var. nudiflora</name>
    <dbReference type="NCBI Taxonomy" id="2094558"/>
    <lineage>
        <taxon>Eukaryota</taxon>
        <taxon>Viridiplantae</taxon>
        <taxon>Streptophyta</taxon>
        <taxon>Embryophyta</taxon>
        <taxon>Tracheophyta</taxon>
        <taxon>Spermatophyta</taxon>
        <taxon>Magnoliopsida</taxon>
        <taxon>eudicotyledons</taxon>
        <taxon>Gunneridae</taxon>
        <taxon>Pentapetalae</taxon>
        <taxon>rosids</taxon>
        <taxon>fabids</taxon>
        <taxon>Rosales</taxon>
        <taxon>Rosaceae</taxon>
        <taxon>Amygdaloideae</taxon>
        <taxon>Amygdaleae</taxon>
        <taxon>Prunus</taxon>
    </lineage>
</organism>
<proteinExistence type="predicted"/>
<dbReference type="Pfam" id="PF03140">
    <property type="entry name" value="DUF247"/>
    <property type="match status" value="1"/>
</dbReference>
<comment type="caution">
    <text evidence="1">The sequence shown here is derived from an EMBL/GenBank/DDBJ whole genome shotgun (WGS) entry which is preliminary data.</text>
</comment>
<protein>
    <submittedName>
        <fullName evidence="1">UPF0481 protein</fullName>
    </submittedName>
</protein>
<dbReference type="PANTHER" id="PTHR31170">
    <property type="entry name" value="BNAC04G53230D PROTEIN"/>
    <property type="match status" value="1"/>
</dbReference>
<evidence type="ECO:0000313" key="2">
    <source>
        <dbReference type="Proteomes" id="UP000250321"/>
    </source>
</evidence>
<keyword evidence="2" id="KW-1185">Reference proteome</keyword>
<reference evidence="1 2" key="1">
    <citation type="submission" date="2018-02" db="EMBL/GenBank/DDBJ databases">
        <title>Draft genome of wild Prunus yedoensis var. nudiflora.</title>
        <authorList>
            <person name="Baek S."/>
            <person name="Kim J.-H."/>
            <person name="Choi K."/>
            <person name="Kim G.-B."/>
            <person name="Cho A."/>
            <person name="Jang H."/>
            <person name="Shin C.-H."/>
            <person name="Yu H.-J."/>
            <person name="Mun J.-H."/>
        </authorList>
    </citation>
    <scope>NUCLEOTIDE SEQUENCE [LARGE SCALE GENOMIC DNA]</scope>
    <source>
        <strain evidence="2">cv. Jeju island</strain>
        <tissue evidence="1">Leaf</tissue>
    </source>
</reference>
<dbReference type="PANTHER" id="PTHR31170:SF17">
    <property type="match status" value="1"/>
</dbReference>
<accession>A0A314YDN3</accession>
<dbReference type="AlphaFoldDB" id="A0A314YDN3"/>
<dbReference type="OrthoDB" id="672127at2759"/>
<dbReference type="InterPro" id="IPR004158">
    <property type="entry name" value="DUF247_pln"/>
</dbReference>
<dbReference type="EMBL" id="PJQY01001456">
    <property type="protein sequence ID" value="PQQ02478.1"/>
    <property type="molecule type" value="Genomic_DNA"/>
</dbReference>
<dbReference type="STRING" id="2094558.A0A314YDN3"/>
<evidence type="ECO:0000313" key="1">
    <source>
        <dbReference type="EMBL" id="PQQ02478.1"/>
    </source>
</evidence>